<dbReference type="AlphaFoldDB" id="A0A378NTG0"/>
<gene>
    <name evidence="1" type="ORF">NCTC10571_01237</name>
</gene>
<evidence type="ECO:0000313" key="2">
    <source>
        <dbReference type="Proteomes" id="UP000255234"/>
    </source>
</evidence>
<accession>A0A378NTG0</accession>
<sequence length="351" mass="40589">MIKKATSKDLMDILENTQSSVSEIKNNIDTIQKGIENRLTVIKNIQEYNNNELYSIEESFNKMSNDNNTIVLKRMDLYGTYDVYGNAIHPSFLKTPIDIFNLNSITGKIFKNNMNVTINNITKLEYTNMLKHDSIADKRIVFNEYESPDISIEIEINPNDLLGSTKFNTIEILPYISGSFDINSIEIYTIQDHYTNSKSPSIVIANTIQSVGSSRFLLEDTIDLWKIKFNIHINYINASNLYPFGFKHIYFFNGNYNPNSNIIFKVTKDKYIDWISEDIIVHSQNGRYESTCTDENIKLYMNYTSGVLSYEISTSKGLTQNLLNRNVKEFWVSLPIDKSIYSITFKEISKR</sequence>
<dbReference type="RefSeq" id="WP_115151463.1">
    <property type="nucleotide sequence ID" value="NZ_UGPP01000001.1"/>
</dbReference>
<reference evidence="1 2" key="1">
    <citation type="submission" date="2018-06" db="EMBL/GenBank/DDBJ databases">
        <authorList>
            <consortium name="Pathogen Informatics"/>
            <person name="Doyle S."/>
        </authorList>
    </citation>
    <scope>NUCLEOTIDE SEQUENCE [LARGE SCALE GENOMIC DNA]</scope>
    <source>
        <strain evidence="1 2">NCTC10571</strain>
    </source>
</reference>
<name>A0A378NTG0_9FIRM</name>
<dbReference type="EMBL" id="UGPP01000001">
    <property type="protein sequence ID" value="STY71085.1"/>
    <property type="molecule type" value="Genomic_DNA"/>
</dbReference>
<protein>
    <submittedName>
        <fullName evidence="1">Uncharacterized protein</fullName>
    </submittedName>
</protein>
<proteinExistence type="predicted"/>
<organism evidence="1 2">
    <name type="scientific">Megamonas hypermegale</name>
    <dbReference type="NCBI Taxonomy" id="158847"/>
    <lineage>
        <taxon>Bacteria</taxon>
        <taxon>Bacillati</taxon>
        <taxon>Bacillota</taxon>
        <taxon>Negativicutes</taxon>
        <taxon>Selenomonadales</taxon>
        <taxon>Selenomonadaceae</taxon>
        <taxon>Megamonas</taxon>
    </lineage>
</organism>
<dbReference type="Proteomes" id="UP000255234">
    <property type="component" value="Unassembled WGS sequence"/>
</dbReference>
<evidence type="ECO:0000313" key="1">
    <source>
        <dbReference type="EMBL" id="STY71085.1"/>
    </source>
</evidence>